<dbReference type="EMBL" id="JBFTWV010000012">
    <property type="protein sequence ID" value="KAL2798598.1"/>
    <property type="molecule type" value="Genomic_DNA"/>
</dbReference>
<evidence type="ECO:0000313" key="1">
    <source>
        <dbReference type="EMBL" id="KAL2798598.1"/>
    </source>
</evidence>
<organism evidence="1 2">
    <name type="scientific">Aspergillus keveii</name>
    <dbReference type="NCBI Taxonomy" id="714993"/>
    <lineage>
        <taxon>Eukaryota</taxon>
        <taxon>Fungi</taxon>
        <taxon>Dikarya</taxon>
        <taxon>Ascomycota</taxon>
        <taxon>Pezizomycotina</taxon>
        <taxon>Eurotiomycetes</taxon>
        <taxon>Eurotiomycetidae</taxon>
        <taxon>Eurotiales</taxon>
        <taxon>Aspergillaceae</taxon>
        <taxon>Aspergillus</taxon>
        <taxon>Aspergillus subgen. Nidulantes</taxon>
    </lineage>
</organism>
<keyword evidence="2" id="KW-1185">Reference proteome</keyword>
<reference evidence="1 2" key="1">
    <citation type="submission" date="2024-07" db="EMBL/GenBank/DDBJ databases">
        <title>Section-level genome sequencing and comparative genomics of Aspergillus sections Usti and Cavernicolus.</title>
        <authorList>
            <consortium name="Lawrence Berkeley National Laboratory"/>
            <person name="Nybo J.L."/>
            <person name="Vesth T.C."/>
            <person name="Theobald S."/>
            <person name="Frisvad J.C."/>
            <person name="Larsen T.O."/>
            <person name="Kjaerboelling I."/>
            <person name="Rothschild-Mancinelli K."/>
            <person name="Lyhne E.K."/>
            <person name="Kogle M.E."/>
            <person name="Barry K."/>
            <person name="Clum A."/>
            <person name="Na H."/>
            <person name="Ledsgaard L."/>
            <person name="Lin J."/>
            <person name="Lipzen A."/>
            <person name="Kuo A."/>
            <person name="Riley R."/>
            <person name="Mondo S."/>
            <person name="Labutti K."/>
            <person name="Haridas S."/>
            <person name="Pangalinan J."/>
            <person name="Salamov A.A."/>
            <person name="Simmons B.A."/>
            <person name="Magnuson J.K."/>
            <person name="Chen J."/>
            <person name="Drula E."/>
            <person name="Henrissat B."/>
            <person name="Wiebenga A."/>
            <person name="Lubbers R.J."/>
            <person name="Gomes A.C."/>
            <person name="Makela M.R."/>
            <person name="Stajich J."/>
            <person name="Grigoriev I.V."/>
            <person name="Mortensen U.H."/>
            <person name="De Vries R.P."/>
            <person name="Baker S.E."/>
            <person name="Andersen M.R."/>
        </authorList>
    </citation>
    <scope>NUCLEOTIDE SEQUENCE [LARGE SCALE GENOMIC DNA]</scope>
    <source>
        <strain evidence="1 2">CBS 209.92</strain>
    </source>
</reference>
<gene>
    <name evidence="1" type="ORF">BJX66DRAFT_295277</name>
</gene>
<dbReference type="Proteomes" id="UP001610563">
    <property type="component" value="Unassembled WGS sequence"/>
</dbReference>
<proteinExistence type="predicted"/>
<protein>
    <submittedName>
        <fullName evidence="1">Uncharacterized protein</fullName>
    </submittedName>
</protein>
<comment type="caution">
    <text evidence="1">The sequence shown here is derived from an EMBL/GenBank/DDBJ whole genome shotgun (WGS) entry which is preliminary data.</text>
</comment>
<evidence type="ECO:0000313" key="2">
    <source>
        <dbReference type="Proteomes" id="UP001610563"/>
    </source>
</evidence>
<name>A0ABR4GHV4_9EURO</name>
<sequence>MRHGEPTPDRLRAYADVVGQRELNKQACKRALNKWRATTNGIKNTPMYRGLHSTRTSCNNRITDYWWLSKWLREQCVKSGGCCGRACKCCWKLQDIELGTWGGHCTPACGCCLDRIGVDKPIEQLESGGERRSDPRLGLSDKMLKAYAWQH</sequence>
<accession>A0ABR4GHV4</accession>